<name>A0ABN3XIQ6_9ACTN</name>
<gene>
    <name evidence="1" type="ORF">GCM10010446_45460</name>
</gene>
<keyword evidence="2" id="KW-1185">Reference proteome</keyword>
<reference evidence="2" key="1">
    <citation type="journal article" date="2019" name="Int. J. Syst. Evol. Microbiol.">
        <title>The Global Catalogue of Microorganisms (GCM) 10K type strain sequencing project: providing services to taxonomists for standard genome sequencing and annotation.</title>
        <authorList>
            <consortium name="The Broad Institute Genomics Platform"/>
            <consortium name="The Broad Institute Genome Sequencing Center for Infectious Disease"/>
            <person name="Wu L."/>
            <person name="Ma J."/>
        </authorList>
    </citation>
    <scope>NUCLEOTIDE SEQUENCE [LARGE SCALE GENOMIC DNA]</scope>
    <source>
        <strain evidence="2">JCM 9088</strain>
    </source>
</reference>
<organism evidence="1 2">
    <name type="scientific">Streptomyces enissocaesilis</name>
    <dbReference type="NCBI Taxonomy" id="332589"/>
    <lineage>
        <taxon>Bacteria</taxon>
        <taxon>Bacillati</taxon>
        <taxon>Actinomycetota</taxon>
        <taxon>Actinomycetes</taxon>
        <taxon>Kitasatosporales</taxon>
        <taxon>Streptomycetaceae</taxon>
        <taxon>Streptomyces</taxon>
        <taxon>Streptomyces rochei group</taxon>
    </lineage>
</organism>
<evidence type="ECO:0000313" key="2">
    <source>
        <dbReference type="Proteomes" id="UP001500403"/>
    </source>
</evidence>
<evidence type="ECO:0000313" key="1">
    <source>
        <dbReference type="EMBL" id="GAA2955389.1"/>
    </source>
</evidence>
<comment type="caution">
    <text evidence="1">The sequence shown here is derived from an EMBL/GenBank/DDBJ whole genome shotgun (WGS) entry which is preliminary data.</text>
</comment>
<accession>A0ABN3XIQ6</accession>
<proteinExistence type="predicted"/>
<sequence>MPWEFRTAGAVLGAYPETPVITPGDTDWRNTPLLALMYVSQRAHAPRDAIRWVRSTQRSNPL</sequence>
<protein>
    <submittedName>
        <fullName evidence="1">Uncharacterized protein</fullName>
    </submittedName>
</protein>
<dbReference type="Proteomes" id="UP001500403">
    <property type="component" value="Unassembled WGS sequence"/>
</dbReference>
<dbReference type="EMBL" id="BAAAUD010000047">
    <property type="protein sequence ID" value="GAA2955389.1"/>
    <property type="molecule type" value="Genomic_DNA"/>
</dbReference>